<protein>
    <submittedName>
        <fullName evidence="1">Uncharacterized protein</fullName>
    </submittedName>
</protein>
<proteinExistence type="predicted"/>
<accession>A0A8S1WLY8</accession>
<evidence type="ECO:0000313" key="1">
    <source>
        <dbReference type="EMBL" id="CAD8190132.1"/>
    </source>
</evidence>
<evidence type="ECO:0000313" key="2">
    <source>
        <dbReference type="Proteomes" id="UP000683925"/>
    </source>
</evidence>
<dbReference type="AlphaFoldDB" id="A0A8S1WLY8"/>
<sequence>MKINKVLIILKTKNQKSDDQFNYIEDYIFGDPLLVLTIKQTMKMKQKNYCLLQLLQYNSMIMLINLKDPLLDLQDLNDINIGLKFFTIPLLEVSSKRFTNSSNCSSKFITIISQLFLSNSSNIFRATEHNNYLSTDYDVSLFRFSINNYSFHF</sequence>
<dbReference type="EMBL" id="CAJJDP010000095">
    <property type="protein sequence ID" value="CAD8190132.1"/>
    <property type="molecule type" value="Genomic_DNA"/>
</dbReference>
<dbReference type="Proteomes" id="UP000683925">
    <property type="component" value="Unassembled WGS sequence"/>
</dbReference>
<reference evidence="1" key="1">
    <citation type="submission" date="2021-01" db="EMBL/GenBank/DDBJ databases">
        <authorList>
            <consortium name="Genoscope - CEA"/>
            <person name="William W."/>
        </authorList>
    </citation>
    <scope>NUCLEOTIDE SEQUENCE</scope>
</reference>
<keyword evidence="2" id="KW-1185">Reference proteome</keyword>
<gene>
    <name evidence="1" type="ORF">POCTA_138.1.T0960182</name>
</gene>
<organism evidence="1 2">
    <name type="scientific">Paramecium octaurelia</name>
    <dbReference type="NCBI Taxonomy" id="43137"/>
    <lineage>
        <taxon>Eukaryota</taxon>
        <taxon>Sar</taxon>
        <taxon>Alveolata</taxon>
        <taxon>Ciliophora</taxon>
        <taxon>Intramacronucleata</taxon>
        <taxon>Oligohymenophorea</taxon>
        <taxon>Peniculida</taxon>
        <taxon>Parameciidae</taxon>
        <taxon>Paramecium</taxon>
    </lineage>
</organism>
<name>A0A8S1WLY8_PAROT</name>
<comment type="caution">
    <text evidence="1">The sequence shown here is derived from an EMBL/GenBank/DDBJ whole genome shotgun (WGS) entry which is preliminary data.</text>
</comment>